<evidence type="ECO:0000256" key="8">
    <source>
        <dbReference type="ARBA" id="ARBA00023136"/>
    </source>
</evidence>
<dbReference type="EMBL" id="CAWVOH010000002">
    <property type="protein sequence ID" value="CAK8054300.1"/>
    <property type="molecule type" value="Genomic_DNA"/>
</dbReference>
<keyword evidence="5 12" id="KW-0732">Signal</keyword>
<evidence type="ECO:0000256" key="6">
    <source>
        <dbReference type="ARBA" id="ARBA00022927"/>
    </source>
</evidence>
<evidence type="ECO:0000256" key="2">
    <source>
        <dbReference type="ARBA" id="ARBA00022448"/>
    </source>
</evidence>
<dbReference type="InterPro" id="IPR001708">
    <property type="entry name" value="YidC/ALB3/OXA1/COX18"/>
</dbReference>
<keyword evidence="16" id="KW-1185">Reference proteome</keyword>
<feature type="compositionally biased region" description="Basic residues" evidence="13">
    <location>
        <begin position="269"/>
        <end position="280"/>
    </location>
</feature>
<proteinExistence type="inferred from homology"/>
<keyword evidence="6 12" id="KW-0653">Protein transport</keyword>
<accession>A0ABM9N556</accession>
<evidence type="ECO:0000313" key="16">
    <source>
        <dbReference type="Proteomes" id="UP001314241"/>
    </source>
</evidence>
<keyword evidence="7 12" id="KW-1133">Transmembrane helix</keyword>
<comment type="function">
    <text evidence="12">Required for the insertion and/or proper folding and/or complex formation of integral membrane proteins into the membrane. Involved in integration of membrane proteins that insert both dependently and independently of the Sec translocase complex, as well as at least some lipoproteins.</text>
</comment>
<feature type="domain" description="Membrane insertase YidC/Oxa/ALB C-terminal" evidence="14">
    <location>
        <begin position="65"/>
        <end position="247"/>
    </location>
</feature>
<protein>
    <recommendedName>
        <fullName evidence="12">Membrane protein insertase YidC</fullName>
    </recommendedName>
    <alternativeName>
        <fullName evidence="12">Foldase YidC</fullName>
    </alternativeName>
    <alternativeName>
        <fullName evidence="12">Membrane integrase YidC</fullName>
    </alternativeName>
    <alternativeName>
        <fullName evidence="12">Membrane protein YidC</fullName>
    </alternativeName>
</protein>
<feature type="compositionally biased region" description="Basic and acidic residues" evidence="13">
    <location>
        <begin position="256"/>
        <end position="268"/>
    </location>
</feature>
<gene>
    <name evidence="12" type="primary">yidC</name>
    <name evidence="15" type="ORF">R54876_GBNLAHCA_00862</name>
</gene>
<dbReference type="HAMAP" id="MF_01811">
    <property type="entry name" value="YidC_type2"/>
    <property type="match status" value="1"/>
</dbReference>
<comment type="caution">
    <text evidence="15">The sequence shown here is derived from an EMBL/GenBank/DDBJ whole genome shotgun (WGS) entry which is preliminary data.</text>
</comment>
<feature type="transmembrane region" description="Helical" evidence="12">
    <location>
        <begin position="176"/>
        <end position="196"/>
    </location>
</feature>
<feature type="region of interest" description="Disordered" evidence="13">
    <location>
        <begin position="256"/>
        <end position="280"/>
    </location>
</feature>
<keyword evidence="11" id="KW-0449">Lipoprotein</keyword>
<evidence type="ECO:0000256" key="12">
    <source>
        <dbReference type="HAMAP-Rule" id="MF_01811"/>
    </source>
</evidence>
<organism evidence="15 16">
    <name type="scientific">Eupransor demetentiae</name>
    <dbReference type="NCBI Taxonomy" id="3109584"/>
    <lineage>
        <taxon>Bacteria</taxon>
        <taxon>Bacillati</taxon>
        <taxon>Bacillota</taxon>
        <taxon>Bacilli</taxon>
        <taxon>Lactobacillales</taxon>
        <taxon>Lactobacillaceae</taxon>
        <taxon>Eupransor</taxon>
    </lineage>
</organism>
<sequence>MQTVKRWAKVIGPLPLILALIALVGIFAAGFSYHQNITGSGIWGSFIAAFTQSILGASSWFGENYGFGIIVFTILVRFVILPLMVFQIDSMKKMQGLQAEIKVIQNKYPGKDAESRQLLMNEQQALYKEHNVRPFASMLPLLVQMPVLIALYQAIFNSHELRSGSFLWLELGKHDPYFILPVLAALFTFASSWLSTQANPEQNTMTKVMPYIFPVIIFFTALSVPSALSLYWVVGNIFQTVQTFILQNPFKMRKEREDAKRLEREIERKKRKARRGRKRR</sequence>
<evidence type="ECO:0000259" key="14">
    <source>
        <dbReference type="Pfam" id="PF02096"/>
    </source>
</evidence>
<dbReference type="InterPro" id="IPR028055">
    <property type="entry name" value="YidC/Oxa/ALB_C"/>
</dbReference>
<reference evidence="15 16" key="1">
    <citation type="submission" date="2024-01" db="EMBL/GenBank/DDBJ databases">
        <authorList>
            <person name="Botero Cardona J."/>
        </authorList>
    </citation>
    <scope>NUCLEOTIDE SEQUENCE [LARGE SCALE GENOMIC DNA]</scope>
    <source>
        <strain evidence="15 16">LMG 33000</strain>
    </source>
</reference>
<dbReference type="Proteomes" id="UP001314241">
    <property type="component" value="Unassembled WGS sequence"/>
</dbReference>
<feature type="transmembrane region" description="Helical" evidence="12">
    <location>
        <begin position="208"/>
        <end position="224"/>
    </location>
</feature>
<keyword evidence="10 12" id="KW-0143">Chaperone</keyword>
<dbReference type="PANTHER" id="PTHR12428:SF65">
    <property type="entry name" value="CYTOCHROME C OXIDASE ASSEMBLY PROTEIN COX18, MITOCHONDRIAL"/>
    <property type="match status" value="1"/>
</dbReference>
<evidence type="ECO:0000256" key="11">
    <source>
        <dbReference type="ARBA" id="ARBA00023288"/>
    </source>
</evidence>
<evidence type="ECO:0000256" key="13">
    <source>
        <dbReference type="SAM" id="MobiDB-lite"/>
    </source>
</evidence>
<name>A0ABM9N556_9LACO</name>
<keyword evidence="2 12" id="KW-0813">Transport</keyword>
<dbReference type="InterPro" id="IPR023060">
    <property type="entry name" value="YidC/YidC1/YidC2_Firmicutes"/>
</dbReference>
<keyword evidence="9" id="KW-0564">Palmitate</keyword>
<keyword evidence="8 12" id="KW-0472">Membrane</keyword>
<keyword evidence="3 12" id="KW-1003">Cell membrane</keyword>
<comment type="similarity">
    <text evidence="12">Belongs to the OXA1/ALB3/YidC family. Type 2 subfamily.</text>
</comment>
<dbReference type="RefSeq" id="WP_349641853.1">
    <property type="nucleotide sequence ID" value="NZ_CAWVOH010000002.1"/>
</dbReference>
<feature type="transmembrane region" description="Helical" evidence="12">
    <location>
        <begin position="135"/>
        <end position="156"/>
    </location>
</feature>
<dbReference type="PRINTS" id="PR00701">
    <property type="entry name" value="60KDINNERMP"/>
</dbReference>
<evidence type="ECO:0000256" key="3">
    <source>
        <dbReference type="ARBA" id="ARBA00022475"/>
    </source>
</evidence>
<evidence type="ECO:0000256" key="9">
    <source>
        <dbReference type="ARBA" id="ARBA00023139"/>
    </source>
</evidence>
<dbReference type="NCBIfam" id="TIGR03592">
    <property type="entry name" value="yidC_oxa1_cterm"/>
    <property type="match status" value="1"/>
</dbReference>
<feature type="transmembrane region" description="Helical" evidence="12">
    <location>
        <begin position="40"/>
        <end position="61"/>
    </location>
</feature>
<evidence type="ECO:0000256" key="1">
    <source>
        <dbReference type="ARBA" id="ARBA00004651"/>
    </source>
</evidence>
<evidence type="ECO:0000313" key="15">
    <source>
        <dbReference type="EMBL" id="CAK8054300.1"/>
    </source>
</evidence>
<dbReference type="PANTHER" id="PTHR12428">
    <property type="entry name" value="OXA1"/>
    <property type="match status" value="1"/>
</dbReference>
<evidence type="ECO:0000256" key="7">
    <source>
        <dbReference type="ARBA" id="ARBA00022989"/>
    </source>
</evidence>
<evidence type="ECO:0000256" key="10">
    <source>
        <dbReference type="ARBA" id="ARBA00023186"/>
    </source>
</evidence>
<feature type="transmembrane region" description="Helical" evidence="12">
    <location>
        <begin position="67"/>
        <end position="86"/>
    </location>
</feature>
<dbReference type="Pfam" id="PF02096">
    <property type="entry name" value="60KD_IMP"/>
    <property type="match status" value="1"/>
</dbReference>
<dbReference type="CDD" id="cd20070">
    <property type="entry name" value="5TM_YidC_Alb3"/>
    <property type="match status" value="1"/>
</dbReference>
<feature type="transmembrane region" description="Helical" evidence="12">
    <location>
        <begin position="12"/>
        <end position="33"/>
    </location>
</feature>
<comment type="subcellular location">
    <subcellularLocation>
        <location evidence="1 12">Cell membrane</location>
        <topology evidence="1 12">Multi-pass membrane protein</topology>
    </subcellularLocation>
</comment>
<dbReference type="InterPro" id="IPR047196">
    <property type="entry name" value="YidC_ALB_C"/>
</dbReference>
<keyword evidence="4 12" id="KW-0812">Transmembrane</keyword>
<evidence type="ECO:0000256" key="5">
    <source>
        <dbReference type="ARBA" id="ARBA00022729"/>
    </source>
</evidence>
<evidence type="ECO:0000256" key="4">
    <source>
        <dbReference type="ARBA" id="ARBA00022692"/>
    </source>
</evidence>